<comment type="subcellular location">
    <subcellularLocation>
        <location evidence="1">Mitochondrion outer membrane</location>
    </subcellularLocation>
</comment>
<dbReference type="EMBL" id="NEDP02002897">
    <property type="protein sequence ID" value="OWF49902.1"/>
    <property type="molecule type" value="Genomic_DNA"/>
</dbReference>
<protein>
    <submittedName>
        <fullName evidence="11">Protein FAM73B</fullName>
    </submittedName>
</protein>
<dbReference type="InterPro" id="IPR019392">
    <property type="entry name" value="Miga"/>
</dbReference>
<evidence type="ECO:0000256" key="5">
    <source>
        <dbReference type="ARBA" id="ARBA00022989"/>
    </source>
</evidence>
<dbReference type="OrthoDB" id="8880065at2759"/>
<evidence type="ECO:0000256" key="1">
    <source>
        <dbReference type="ARBA" id="ARBA00004294"/>
    </source>
</evidence>
<evidence type="ECO:0000256" key="10">
    <source>
        <dbReference type="SAM" id="Phobius"/>
    </source>
</evidence>
<organism evidence="11 12">
    <name type="scientific">Mizuhopecten yessoensis</name>
    <name type="common">Japanese scallop</name>
    <name type="synonym">Patinopecten yessoensis</name>
    <dbReference type="NCBI Taxonomy" id="6573"/>
    <lineage>
        <taxon>Eukaryota</taxon>
        <taxon>Metazoa</taxon>
        <taxon>Spiralia</taxon>
        <taxon>Lophotrochozoa</taxon>
        <taxon>Mollusca</taxon>
        <taxon>Bivalvia</taxon>
        <taxon>Autobranchia</taxon>
        <taxon>Pteriomorphia</taxon>
        <taxon>Pectinida</taxon>
        <taxon>Pectinoidea</taxon>
        <taxon>Pectinidae</taxon>
        <taxon>Mizuhopecten</taxon>
    </lineage>
</organism>
<keyword evidence="8" id="KW-0175">Coiled coil</keyword>
<evidence type="ECO:0000256" key="9">
    <source>
        <dbReference type="SAM" id="MobiDB-lite"/>
    </source>
</evidence>
<evidence type="ECO:0000256" key="8">
    <source>
        <dbReference type="SAM" id="Coils"/>
    </source>
</evidence>
<evidence type="ECO:0000256" key="3">
    <source>
        <dbReference type="ARBA" id="ARBA00022692"/>
    </source>
</evidence>
<feature type="compositionally biased region" description="Low complexity" evidence="9">
    <location>
        <begin position="89"/>
        <end position="100"/>
    </location>
</feature>
<comment type="caution">
    <text evidence="11">The sequence shown here is derived from an EMBL/GenBank/DDBJ whole genome shotgun (WGS) entry which is preliminary data.</text>
</comment>
<proteinExistence type="inferred from homology"/>
<dbReference type="GO" id="GO:0005741">
    <property type="term" value="C:mitochondrial outer membrane"/>
    <property type="evidence" value="ECO:0007669"/>
    <property type="project" value="UniProtKB-SubCell"/>
</dbReference>
<evidence type="ECO:0000256" key="6">
    <source>
        <dbReference type="ARBA" id="ARBA00023128"/>
    </source>
</evidence>
<dbReference type="STRING" id="6573.A0A210QME0"/>
<keyword evidence="3 10" id="KW-0812">Transmembrane</keyword>
<evidence type="ECO:0000256" key="4">
    <source>
        <dbReference type="ARBA" id="ARBA00022787"/>
    </source>
</evidence>
<keyword evidence="4" id="KW-1000">Mitochondrion outer membrane</keyword>
<dbReference type="PANTHER" id="PTHR21508:SF5">
    <property type="entry name" value="MITOGUARDIN"/>
    <property type="match status" value="1"/>
</dbReference>
<comment type="similarity">
    <text evidence="2">Belongs to the mitoguardin family.</text>
</comment>
<dbReference type="AlphaFoldDB" id="A0A210QME0"/>
<sequence>MSLNKLWFLPFTEFTLPPSLRVTSPARVTTISILAVIGLIVYYRRWKDKRKNKSRKEESREQNESSYKSSYSNSPNGDVLMGRLRRADSPSGSSNRSLSLLRTKSLSGSTSSLGAVSTTSTITHPVVDTTNYGPVQLCSLGFETLQLSVKYWEDAMVKLQSPDDSSIPTAILDPDNIALHNQLDKLLENAYRLIDSYEHQCERQSDRVAFDTAIAAFTEVDRMSERRSLDATSSSDQESFVSATDMANLSDLETHREMFHHLPLYEAGLLELKHGSITCRTLRTEMTQCMSDTEFLAKLHCIRLALDVVFQNQENRRYFHQMGQQILGSFLIKADRDADDFNQAFANMMDFVGDVGNWGTIEEELRGRGVKCFSFYDIVLDFILMDAFDDLANPPSSVITVVQNRWLSNGFKETALATAVWSVLKAKRRLLKFSDGFISKFYSITEHTSPVLAWGFLGPESELKDLCYCFKDLVLGLIRDIFSFEKSRYTTVEALGEDIVKSTRQRMEDASKLLA</sequence>
<feature type="coiled-coil region" evidence="8">
    <location>
        <begin position="180"/>
        <end position="207"/>
    </location>
</feature>
<evidence type="ECO:0000256" key="7">
    <source>
        <dbReference type="ARBA" id="ARBA00023136"/>
    </source>
</evidence>
<accession>A0A210QME0</accession>
<feature type="compositionally biased region" description="Low complexity" evidence="9">
    <location>
        <begin position="65"/>
        <end position="74"/>
    </location>
</feature>
<name>A0A210QME0_MIZYE</name>
<keyword evidence="5 10" id="KW-1133">Transmembrane helix</keyword>
<feature type="transmembrane region" description="Helical" evidence="10">
    <location>
        <begin position="26"/>
        <end position="43"/>
    </location>
</feature>
<reference evidence="11 12" key="1">
    <citation type="journal article" date="2017" name="Nat. Ecol. Evol.">
        <title>Scallop genome provides insights into evolution of bilaterian karyotype and development.</title>
        <authorList>
            <person name="Wang S."/>
            <person name="Zhang J."/>
            <person name="Jiao W."/>
            <person name="Li J."/>
            <person name="Xun X."/>
            <person name="Sun Y."/>
            <person name="Guo X."/>
            <person name="Huan P."/>
            <person name="Dong B."/>
            <person name="Zhang L."/>
            <person name="Hu X."/>
            <person name="Sun X."/>
            <person name="Wang J."/>
            <person name="Zhao C."/>
            <person name="Wang Y."/>
            <person name="Wang D."/>
            <person name="Huang X."/>
            <person name="Wang R."/>
            <person name="Lv J."/>
            <person name="Li Y."/>
            <person name="Zhang Z."/>
            <person name="Liu B."/>
            <person name="Lu W."/>
            <person name="Hui Y."/>
            <person name="Liang J."/>
            <person name="Zhou Z."/>
            <person name="Hou R."/>
            <person name="Li X."/>
            <person name="Liu Y."/>
            <person name="Li H."/>
            <person name="Ning X."/>
            <person name="Lin Y."/>
            <person name="Zhao L."/>
            <person name="Xing Q."/>
            <person name="Dou J."/>
            <person name="Li Y."/>
            <person name="Mao J."/>
            <person name="Guo H."/>
            <person name="Dou H."/>
            <person name="Li T."/>
            <person name="Mu C."/>
            <person name="Jiang W."/>
            <person name="Fu Q."/>
            <person name="Fu X."/>
            <person name="Miao Y."/>
            <person name="Liu J."/>
            <person name="Yu Q."/>
            <person name="Li R."/>
            <person name="Liao H."/>
            <person name="Li X."/>
            <person name="Kong Y."/>
            <person name="Jiang Z."/>
            <person name="Chourrout D."/>
            <person name="Li R."/>
            <person name="Bao Z."/>
        </authorList>
    </citation>
    <scope>NUCLEOTIDE SEQUENCE [LARGE SCALE GENOMIC DNA]</scope>
    <source>
        <strain evidence="11 12">PY_sf001</strain>
    </source>
</reference>
<evidence type="ECO:0000313" key="11">
    <source>
        <dbReference type="EMBL" id="OWF49902.1"/>
    </source>
</evidence>
<dbReference type="PANTHER" id="PTHR21508">
    <property type="entry name" value="MITOGUARDIN"/>
    <property type="match status" value="1"/>
</dbReference>
<keyword evidence="12" id="KW-1185">Reference proteome</keyword>
<dbReference type="Pfam" id="PF10265">
    <property type="entry name" value="Miga"/>
    <property type="match status" value="1"/>
</dbReference>
<gene>
    <name evidence="11" type="ORF">KP79_PYT03992</name>
</gene>
<feature type="region of interest" description="Disordered" evidence="9">
    <location>
        <begin position="51"/>
        <end position="100"/>
    </location>
</feature>
<dbReference type="Proteomes" id="UP000242188">
    <property type="component" value="Unassembled WGS sequence"/>
</dbReference>
<dbReference type="GO" id="GO:0008053">
    <property type="term" value="P:mitochondrial fusion"/>
    <property type="evidence" value="ECO:0007669"/>
    <property type="project" value="InterPro"/>
</dbReference>
<keyword evidence="7 10" id="KW-0472">Membrane</keyword>
<evidence type="ECO:0000256" key="2">
    <source>
        <dbReference type="ARBA" id="ARBA00008969"/>
    </source>
</evidence>
<keyword evidence="6" id="KW-0496">Mitochondrion</keyword>
<evidence type="ECO:0000313" key="12">
    <source>
        <dbReference type="Proteomes" id="UP000242188"/>
    </source>
</evidence>